<gene>
    <name evidence="3" type="ORF">POVCU1_033440</name>
    <name evidence="2" type="ORF">POVCU2_0036220</name>
</gene>
<dbReference type="EMBL" id="FLQU01000482">
    <property type="protein sequence ID" value="SBS86272.1"/>
    <property type="molecule type" value="Genomic_DNA"/>
</dbReference>
<organism evidence="3 4">
    <name type="scientific">Plasmodium ovale curtisi</name>
    <dbReference type="NCBI Taxonomy" id="864141"/>
    <lineage>
        <taxon>Eukaryota</taxon>
        <taxon>Sar</taxon>
        <taxon>Alveolata</taxon>
        <taxon>Apicomplexa</taxon>
        <taxon>Aconoidasida</taxon>
        <taxon>Haemosporida</taxon>
        <taxon>Plasmodiidae</taxon>
        <taxon>Plasmodium</taxon>
        <taxon>Plasmodium (Plasmodium)</taxon>
    </lineage>
</organism>
<dbReference type="AlphaFoldDB" id="A0A1A8WUQ0"/>
<dbReference type="EMBL" id="FLQV01000616">
    <property type="protein sequence ID" value="SBS96686.1"/>
    <property type="molecule type" value="Genomic_DNA"/>
</dbReference>
<evidence type="ECO:0000313" key="4">
    <source>
        <dbReference type="Proteomes" id="UP000078546"/>
    </source>
</evidence>
<dbReference type="VEuPathDB" id="PlasmoDB:PocGH01_12043200"/>
<feature type="compositionally biased region" description="Basic and acidic residues" evidence="1">
    <location>
        <begin position="414"/>
        <end position="436"/>
    </location>
</feature>
<reference evidence="3" key="1">
    <citation type="submission" date="2016-05" db="EMBL/GenBank/DDBJ databases">
        <authorList>
            <person name="Lavstsen T."/>
            <person name="Jespersen J.S."/>
        </authorList>
    </citation>
    <scope>NUCLEOTIDE SEQUENCE [LARGE SCALE GENOMIC DNA]</scope>
</reference>
<reference evidence="4 5" key="2">
    <citation type="submission" date="2016-05" db="EMBL/GenBank/DDBJ databases">
        <authorList>
            <person name="Naeem Raeece"/>
        </authorList>
    </citation>
    <scope>NUCLEOTIDE SEQUENCE [LARGE SCALE GENOMIC DNA]</scope>
</reference>
<feature type="region of interest" description="Disordered" evidence="1">
    <location>
        <begin position="1"/>
        <end position="33"/>
    </location>
</feature>
<evidence type="ECO:0000313" key="2">
    <source>
        <dbReference type="EMBL" id="SBS86272.1"/>
    </source>
</evidence>
<name>A0A1A8WUQ0_PLAOA</name>
<feature type="region of interest" description="Disordered" evidence="1">
    <location>
        <begin position="473"/>
        <end position="524"/>
    </location>
</feature>
<evidence type="ECO:0000313" key="3">
    <source>
        <dbReference type="EMBL" id="SBS96686.1"/>
    </source>
</evidence>
<proteinExistence type="predicted"/>
<feature type="compositionally biased region" description="Polar residues" evidence="1">
    <location>
        <begin position="402"/>
        <end position="412"/>
    </location>
</feature>
<dbReference type="Proteomes" id="UP000078560">
    <property type="component" value="Unassembled WGS sequence"/>
</dbReference>
<dbReference type="Proteomes" id="UP000078546">
    <property type="component" value="Unassembled WGS sequence"/>
</dbReference>
<sequence length="1200" mass="136619">MRAKSEITKSSTPLRRIPKNRGTVVRKASETNPLSEKEIKNVIAVYSEANKAYYKNYAKNESNKKKRKKKTVYKKTESAEFDLLSLNPLNYRNHNFEENGTLLHLPGYSVTPNYTIQNPNAQYAVSSMTYGTLHKSNPLSWGCEYKKHYELPTICSIVKSKHPIYSKPNNEKTREKFSKCNSKTKGVEKYNTKFVEKKKENSKNMTNKKVPTFGNLKEYQLSDCTKNKDKISEHAYERYYNIETTLKDDDDSDKTKDISDNTYNYSDFFDHSKNSSNKSKLKIETNNGLPGNTNDYNFTLKREDDVAENENNFSNIQNEEQNYMHPNKELNVVNPKNKNGITNMYSNHSVGSTSSNWTLPEFKASDTLSKNEYSQDREYSCSVSEYSNYSHNNGNDDDKSESNNLCDNTMAQGKTEHGIYNKDEGKRKEKGKREKNPLNAATAKEHELHIKKGKTSELSLLRKISCEPFERVPKENSKKQTIPVKFKMHPTTEGNKRRNNPSETSRKQDCKKYKQKKQFRKNNSQKSGLVDDLILSNGFFYNKNKKKNKIKCSKRGYCPKKNNEESDNTVNNKSHNARITSKIGSKVNTPSDKHNNIPHVRILESKYKNDENFYNFAASKQNMQEYLKVGQNNLYKMGNLPNEQFYVRNEITNLTNKSIPINNVQVISGKETYTRETPVYAYSVQGRTHKTPSIIHRTFTNIPQTQQINISQSNVPQLRPELTNVKLCKPEYEANVCQPTAPFPNVQNNLAHSCNIPTMQNHIPGMQSQVVHVPIELSQMQIPISMTQEQISTMHPQIPVMQSHVHAKRTETPIIQRQISTTPTHASIGQATFSIRQDTDPHIHLQNIQLQNHVAHVQQAPVLENPIILEHIPLNQVYSNGELKMGDKPCNRVEIPKHLVELNNHNNEHIPYIVQNKGQCNVDSCLVKSLDPNCNSSYNKMVNCIGDLKKRQYIDNLPTILINKHSDTINGTNANNVKHIKCLEEAKTIETGIPFLKSEQVHLTWLNGYVDTQAPNIQNEASSVSYLNVYSNNASKSVNCNIINTLAGISKDHSNHDLGKGDSFQLHNSQQVVNKKSTNQVDLAQLIKTSNDNLINLQNKQLLDILQTKSDDKAKKSNKIVGTRHNGNNELPIVAANNVSGKNYHNLSDSTSKISYVNLVDTSQIFSSKTNDTNLSSIPHEISSKNELVQNNGQLADHLN</sequence>
<evidence type="ECO:0000256" key="1">
    <source>
        <dbReference type="SAM" id="MobiDB-lite"/>
    </source>
</evidence>
<evidence type="ECO:0000313" key="5">
    <source>
        <dbReference type="Proteomes" id="UP000078560"/>
    </source>
</evidence>
<feature type="region of interest" description="Disordered" evidence="1">
    <location>
        <begin position="388"/>
        <end position="446"/>
    </location>
</feature>
<protein>
    <submittedName>
        <fullName evidence="3">Uncharacterized protein</fullName>
    </submittedName>
</protein>
<accession>A0A1A8WUQ0</accession>